<feature type="region of interest" description="Disordered" evidence="1">
    <location>
        <begin position="303"/>
        <end position="389"/>
    </location>
</feature>
<organism evidence="3 4">
    <name type="scientific">Elsinoe batatas</name>
    <dbReference type="NCBI Taxonomy" id="2601811"/>
    <lineage>
        <taxon>Eukaryota</taxon>
        <taxon>Fungi</taxon>
        <taxon>Dikarya</taxon>
        <taxon>Ascomycota</taxon>
        <taxon>Pezizomycotina</taxon>
        <taxon>Dothideomycetes</taxon>
        <taxon>Dothideomycetidae</taxon>
        <taxon>Myriangiales</taxon>
        <taxon>Elsinoaceae</taxon>
        <taxon>Elsinoe</taxon>
    </lineage>
</organism>
<dbReference type="EMBL" id="JAESVG020000002">
    <property type="protein sequence ID" value="KAG8630398.1"/>
    <property type="molecule type" value="Genomic_DNA"/>
</dbReference>
<evidence type="ECO:0000259" key="2">
    <source>
        <dbReference type="Pfam" id="PF15463"/>
    </source>
</evidence>
<keyword evidence="4" id="KW-1185">Reference proteome</keyword>
<feature type="region of interest" description="Disordered" evidence="1">
    <location>
        <begin position="1"/>
        <end position="29"/>
    </location>
</feature>
<feature type="compositionally biased region" description="Polar residues" evidence="1">
    <location>
        <begin position="196"/>
        <end position="225"/>
    </location>
</feature>
<protein>
    <recommendedName>
        <fullName evidence="2">Extracellular mutant protein 11 C-terminal domain-containing protein</fullName>
    </recommendedName>
</protein>
<comment type="caution">
    <text evidence="3">The sequence shown here is derived from an EMBL/GenBank/DDBJ whole genome shotgun (WGS) entry which is preliminary data.</text>
</comment>
<feature type="compositionally biased region" description="Polar residues" evidence="1">
    <location>
        <begin position="567"/>
        <end position="577"/>
    </location>
</feature>
<sequence length="617" mass="67984">MSNMQGFVKSKSGPLQQNPFQQPRDLTAPLTEADRRYMDTLHLRVNTNSRQAPFAQKPEHMITEVKTHPQIHHIPVSEGDPSSPASEDLDEFEETPSDLDMMNDLEVKIQCDNQPSHTWQQPKSSSKADMRDRLMGRPATPKSYPTTTASISQTSSHDGRSEKHKGRSAALPDHHPRDLGDQRDQEHSHSDREHWSIQSAGEQSNIADESMPPVTNENRPLSISINRKHPSKHTNAFPAYAPKVLPGLSHMSPLRPAFQYSKPGERISSTSVGPSSTSNPNGIEPQHHPTQPIQQHVLEQSPAGTSMEIGDGGKSLRPTQDTRHNGPDGRQIQHSQSTSPPARLLGALKRDSGSAFSTNPEKNRKISGLIETSDPEEGSSPESDTGLDYPRHELINKDFAGLQSETFDRSAMSRETQFAFAGSEEELRARLEEALRSKDQNAQISLLQSLDISHWEQAGSWFVEKQAEFFEKVVNIRKEKRSIALKYEGLIRERHNVVTDRSDLIRSQKEALKMAGVALLNAGTPKKRKAPGTPRMGPPPARAIIGTETGKVPNMVTKADSKAGTANAANAETSIGSPPTGEEQEKSGTNNRAKYQDEKSTSVPPDGKEVESQPPEA</sequence>
<dbReference type="Proteomes" id="UP000809789">
    <property type="component" value="Unassembled WGS sequence"/>
</dbReference>
<feature type="compositionally biased region" description="Acidic residues" evidence="1">
    <location>
        <begin position="87"/>
        <end position="103"/>
    </location>
</feature>
<dbReference type="InterPro" id="IPR029178">
    <property type="entry name" value="Ecm11_C"/>
</dbReference>
<feature type="compositionally biased region" description="Polar residues" evidence="1">
    <location>
        <begin position="111"/>
        <end position="125"/>
    </location>
</feature>
<feature type="region of interest" description="Disordered" evidence="1">
    <location>
        <begin position="522"/>
        <end position="617"/>
    </location>
</feature>
<reference evidence="3" key="1">
    <citation type="submission" date="2021-07" db="EMBL/GenBank/DDBJ databases">
        <title>Elsinoe batatas strain:CRI-CJ2 Genome sequencing and assembly.</title>
        <authorList>
            <person name="Huang L."/>
        </authorList>
    </citation>
    <scope>NUCLEOTIDE SEQUENCE</scope>
    <source>
        <strain evidence="3">CRI-CJ2</strain>
    </source>
</reference>
<evidence type="ECO:0000313" key="4">
    <source>
        <dbReference type="Proteomes" id="UP000809789"/>
    </source>
</evidence>
<evidence type="ECO:0000313" key="3">
    <source>
        <dbReference type="EMBL" id="KAG8630398.1"/>
    </source>
</evidence>
<name>A0A8K0LDU7_9PEZI</name>
<feature type="compositionally biased region" description="Basic and acidic residues" evidence="1">
    <location>
        <begin position="172"/>
        <end position="195"/>
    </location>
</feature>
<feature type="domain" description="Extracellular mutant protein 11 C-terminal" evidence="2">
    <location>
        <begin position="388"/>
        <end position="520"/>
    </location>
</feature>
<proteinExistence type="predicted"/>
<dbReference type="AlphaFoldDB" id="A0A8K0LDU7"/>
<dbReference type="OrthoDB" id="5346740at2759"/>
<dbReference type="Pfam" id="PF15463">
    <property type="entry name" value="ECM11"/>
    <property type="match status" value="1"/>
</dbReference>
<feature type="compositionally biased region" description="Polar residues" evidence="1">
    <location>
        <begin position="143"/>
        <end position="156"/>
    </location>
</feature>
<evidence type="ECO:0000256" key="1">
    <source>
        <dbReference type="SAM" id="MobiDB-lite"/>
    </source>
</evidence>
<feature type="compositionally biased region" description="Low complexity" evidence="1">
    <location>
        <begin position="268"/>
        <end position="291"/>
    </location>
</feature>
<feature type="region of interest" description="Disordered" evidence="1">
    <location>
        <begin position="256"/>
        <end position="291"/>
    </location>
</feature>
<feature type="compositionally biased region" description="Basic and acidic residues" evidence="1">
    <location>
        <begin position="594"/>
        <end position="611"/>
    </location>
</feature>
<feature type="region of interest" description="Disordered" evidence="1">
    <location>
        <begin position="72"/>
        <end position="238"/>
    </location>
</feature>
<accession>A0A8K0LDU7</accession>
<gene>
    <name evidence="3" type="ORF">KVT40_002017</name>
</gene>
<feature type="compositionally biased region" description="Basic and acidic residues" evidence="1">
    <location>
        <begin position="126"/>
        <end position="135"/>
    </location>
</feature>